<feature type="chain" id="PRO_5045862366" description="Lipoprotein" evidence="1">
    <location>
        <begin position="26"/>
        <end position="88"/>
    </location>
</feature>
<feature type="signal peptide" evidence="1">
    <location>
        <begin position="1"/>
        <end position="25"/>
    </location>
</feature>
<keyword evidence="1" id="KW-0732">Signal</keyword>
<evidence type="ECO:0000313" key="2">
    <source>
        <dbReference type="EMBL" id="BDT60481.1"/>
    </source>
</evidence>
<keyword evidence="3" id="KW-1185">Reference proteome</keyword>
<sequence>MLITMSKKFYLPALAITLVVLTACGKPNDSSSSDTAVAAARKAQIDKDCGTSKEETEAWFATHTTGWAEHVEAGLKCIREHPLAQGKI</sequence>
<evidence type="ECO:0000313" key="3">
    <source>
        <dbReference type="Proteomes" id="UP001163336"/>
    </source>
</evidence>
<protein>
    <recommendedName>
        <fullName evidence="4">Lipoprotein</fullName>
    </recommendedName>
</protein>
<organism evidence="2 3">
    <name type="scientific">Massilia varians</name>
    <dbReference type="NCBI Taxonomy" id="457921"/>
    <lineage>
        <taxon>Bacteria</taxon>
        <taxon>Pseudomonadati</taxon>
        <taxon>Pseudomonadota</taxon>
        <taxon>Betaproteobacteria</taxon>
        <taxon>Burkholderiales</taxon>
        <taxon>Oxalobacteraceae</taxon>
        <taxon>Telluria group</taxon>
        <taxon>Massilia</taxon>
    </lineage>
</organism>
<proteinExistence type="predicted"/>
<dbReference type="RefSeq" id="WP_281909632.1">
    <property type="nucleotide sequence ID" value="NZ_AP026966.1"/>
</dbReference>
<gene>
    <name evidence="2" type="ORF">MasN3_39750</name>
</gene>
<accession>A0ABN6TFP7</accession>
<evidence type="ECO:0000256" key="1">
    <source>
        <dbReference type="SAM" id="SignalP"/>
    </source>
</evidence>
<dbReference type="EMBL" id="AP026966">
    <property type="protein sequence ID" value="BDT60481.1"/>
    <property type="molecule type" value="Genomic_DNA"/>
</dbReference>
<evidence type="ECO:0008006" key="4">
    <source>
        <dbReference type="Google" id="ProtNLM"/>
    </source>
</evidence>
<name>A0ABN6TFP7_9BURK</name>
<reference evidence="2" key="1">
    <citation type="submission" date="2022-11" db="EMBL/GenBank/DDBJ databases">
        <title>Isolation and characterization of PLA-degrading bacterium Massilia sp. from Antarctic soil.</title>
        <authorList>
            <person name="Sato K."/>
            <person name="Gomez-Fuentes C."/>
            <person name="Ahmad S.A."/>
            <person name="Zulkharnain A."/>
        </authorList>
    </citation>
    <scope>NUCLEOTIDE SEQUENCE</scope>
    <source>
        <strain evidence="2">N-3</strain>
    </source>
</reference>
<dbReference type="PROSITE" id="PS51257">
    <property type="entry name" value="PROKAR_LIPOPROTEIN"/>
    <property type="match status" value="1"/>
</dbReference>
<dbReference type="Proteomes" id="UP001163336">
    <property type="component" value="Chromosome"/>
</dbReference>